<sequence length="143" mass="15611">MIVVVDTNVLVAGLLSPFGPPGEIVRMIASGTLTVAYDARIMAEYVEVLRRPKFSFGREHVDAFLDQLKATGTVAAGDPLPARLPDPNDEPFLEVALAGRVRCLITGNVKHFPPGARQGSQILTPREFLDFYRKSLRGKPRPG</sequence>
<evidence type="ECO:0000259" key="1">
    <source>
        <dbReference type="Pfam" id="PF13470"/>
    </source>
</evidence>
<keyword evidence="3" id="KW-1185">Reference proteome</keyword>
<feature type="domain" description="PIN" evidence="1">
    <location>
        <begin position="3"/>
        <end position="110"/>
    </location>
</feature>
<dbReference type="InterPro" id="IPR002850">
    <property type="entry name" value="PIN_toxin-like"/>
</dbReference>
<dbReference type="PANTHER" id="PTHR34610">
    <property type="entry name" value="SSL7007 PROTEIN"/>
    <property type="match status" value="1"/>
</dbReference>
<dbReference type="PANTHER" id="PTHR34610:SF3">
    <property type="entry name" value="SSL7007 PROTEIN"/>
    <property type="match status" value="1"/>
</dbReference>
<proteinExistence type="predicted"/>
<evidence type="ECO:0000313" key="2">
    <source>
        <dbReference type="EMBL" id="CAI4031615.1"/>
    </source>
</evidence>
<name>A0AA86MYX5_9BACT</name>
<dbReference type="Pfam" id="PF13470">
    <property type="entry name" value="PIN_3"/>
    <property type="match status" value="1"/>
</dbReference>
<gene>
    <name evidence="2" type="ORF">DNFV4_02034</name>
</gene>
<dbReference type="AlphaFoldDB" id="A0AA86MYX5"/>
<dbReference type="InterPro" id="IPR029060">
    <property type="entry name" value="PIN-like_dom_sf"/>
</dbReference>
<dbReference type="KEGG" id="nti:DNFV4_02034"/>
<dbReference type="SUPFAM" id="SSF88723">
    <property type="entry name" value="PIN domain-like"/>
    <property type="match status" value="1"/>
</dbReference>
<evidence type="ECO:0000313" key="3">
    <source>
        <dbReference type="Proteomes" id="UP001179121"/>
    </source>
</evidence>
<accession>A0AA86MYX5</accession>
<organism evidence="2 3">
    <name type="scientific">Nitrospira tepida</name>
    <dbReference type="NCBI Taxonomy" id="2973512"/>
    <lineage>
        <taxon>Bacteria</taxon>
        <taxon>Pseudomonadati</taxon>
        <taxon>Nitrospirota</taxon>
        <taxon>Nitrospiria</taxon>
        <taxon>Nitrospirales</taxon>
        <taxon>Nitrospiraceae</taxon>
        <taxon>Nitrospira</taxon>
    </lineage>
</organism>
<reference evidence="2" key="1">
    <citation type="submission" date="2022-10" db="EMBL/GenBank/DDBJ databases">
        <authorList>
            <person name="Koch H."/>
        </authorList>
    </citation>
    <scope>NUCLEOTIDE SEQUENCE</scope>
    <source>
        <strain evidence="2">DNF</strain>
    </source>
</reference>
<dbReference type="Proteomes" id="UP001179121">
    <property type="component" value="Chromosome"/>
</dbReference>
<dbReference type="InterPro" id="IPR002716">
    <property type="entry name" value="PIN_dom"/>
</dbReference>
<dbReference type="NCBIfam" id="TIGR00305">
    <property type="entry name" value="putative toxin-antitoxin system toxin component, PIN family"/>
    <property type="match status" value="1"/>
</dbReference>
<dbReference type="RefSeq" id="WP_213043608.1">
    <property type="nucleotide sequence ID" value="NZ_OX365700.1"/>
</dbReference>
<protein>
    <submittedName>
        <fullName evidence="2">Nucleic acid binding protein</fullName>
    </submittedName>
</protein>
<dbReference type="EMBL" id="OX365700">
    <property type="protein sequence ID" value="CAI4031615.1"/>
    <property type="molecule type" value="Genomic_DNA"/>
</dbReference>